<reference evidence="9" key="1">
    <citation type="journal article" date="2014" name="Int. J. Syst. Evol. Microbiol.">
        <title>Complete genome sequence of Corynebacterium casei LMG S-19264T (=DSM 44701T), isolated from a smear-ripened cheese.</title>
        <authorList>
            <consortium name="US DOE Joint Genome Institute (JGI-PGF)"/>
            <person name="Walter F."/>
            <person name="Albersmeier A."/>
            <person name="Kalinowski J."/>
            <person name="Ruckert C."/>
        </authorList>
    </citation>
    <scope>NUCLEOTIDE SEQUENCE</scope>
    <source>
        <strain evidence="9">JCM 3172</strain>
    </source>
</reference>
<evidence type="ECO:0000256" key="4">
    <source>
        <dbReference type="ARBA" id="ARBA00022840"/>
    </source>
</evidence>
<keyword evidence="2 5" id="KW-0547">Nucleotide-binding</keyword>
<accession>A0A918H2U3</accession>
<comment type="caution">
    <text evidence="9">The sequence shown here is derived from an EMBL/GenBank/DDBJ whole genome shotgun (WGS) entry which is preliminary data.</text>
</comment>
<evidence type="ECO:0000256" key="3">
    <source>
        <dbReference type="ARBA" id="ARBA00022777"/>
    </source>
</evidence>
<keyword evidence="10" id="KW-1185">Reference proteome</keyword>
<feature type="region of interest" description="Disordered" evidence="6">
    <location>
        <begin position="184"/>
        <end position="225"/>
    </location>
</feature>
<organism evidence="9 10">
    <name type="scientific">Streptomyces purpureus</name>
    <dbReference type="NCBI Taxonomy" id="1951"/>
    <lineage>
        <taxon>Bacteria</taxon>
        <taxon>Bacillati</taxon>
        <taxon>Actinomycetota</taxon>
        <taxon>Actinomycetes</taxon>
        <taxon>Kitasatosporales</taxon>
        <taxon>Streptomycetaceae</taxon>
        <taxon>Streptomyces</taxon>
    </lineage>
</organism>
<feature type="transmembrane region" description="Helical" evidence="7">
    <location>
        <begin position="12"/>
        <end position="32"/>
    </location>
</feature>
<evidence type="ECO:0000256" key="1">
    <source>
        <dbReference type="ARBA" id="ARBA00022679"/>
    </source>
</evidence>
<evidence type="ECO:0000259" key="8">
    <source>
        <dbReference type="PROSITE" id="PS50011"/>
    </source>
</evidence>
<dbReference type="PROSITE" id="PS00107">
    <property type="entry name" value="PROTEIN_KINASE_ATP"/>
    <property type="match status" value="1"/>
</dbReference>
<dbReference type="GO" id="GO:0004674">
    <property type="term" value="F:protein serine/threonine kinase activity"/>
    <property type="evidence" value="ECO:0007669"/>
    <property type="project" value="TreeGrafter"/>
</dbReference>
<name>A0A918H2U3_9ACTN</name>
<keyword evidence="7" id="KW-1133">Transmembrane helix</keyword>
<protein>
    <recommendedName>
        <fullName evidence="8">Protein kinase domain-containing protein</fullName>
    </recommendedName>
</protein>
<dbReference type="Gene3D" id="1.10.510.10">
    <property type="entry name" value="Transferase(Phosphotransferase) domain 1"/>
    <property type="match status" value="1"/>
</dbReference>
<evidence type="ECO:0000256" key="7">
    <source>
        <dbReference type="SAM" id="Phobius"/>
    </source>
</evidence>
<dbReference type="EMBL" id="BMQQ01000009">
    <property type="protein sequence ID" value="GGT33134.1"/>
    <property type="molecule type" value="Genomic_DNA"/>
</dbReference>
<proteinExistence type="predicted"/>
<dbReference type="PANTHER" id="PTHR43289">
    <property type="entry name" value="MITOGEN-ACTIVATED PROTEIN KINASE KINASE KINASE 20-RELATED"/>
    <property type="match status" value="1"/>
</dbReference>
<dbReference type="Pfam" id="PF00069">
    <property type="entry name" value="Pkinase"/>
    <property type="match status" value="1"/>
</dbReference>
<dbReference type="Gene3D" id="3.30.200.20">
    <property type="entry name" value="Phosphorylase Kinase, domain 1"/>
    <property type="match status" value="1"/>
</dbReference>
<dbReference type="AlphaFoldDB" id="A0A918H2U3"/>
<dbReference type="GO" id="GO:0005524">
    <property type="term" value="F:ATP binding"/>
    <property type="evidence" value="ECO:0007669"/>
    <property type="project" value="UniProtKB-UniRule"/>
</dbReference>
<keyword evidence="7" id="KW-0812">Transmembrane</keyword>
<keyword evidence="1" id="KW-0808">Transferase</keyword>
<evidence type="ECO:0000256" key="2">
    <source>
        <dbReference type="ARBA" id="ARBA00022741"/>
    </source>
</evidence>
<feature type="region of interest" description="Disordered" evidence="6">
    <location>
        <begin position="135"/>
        <end position="170"/>
    </location>
</feature>
<keyword evidence="4 5" id="KW-0067">ATP-binding</keyword>
<feature type="binding site" evidence="5">
    <location>
        <position position="42"/>
    </location>
    <ligand>
        <name>ATP</name>
        <dbReference type="ChEBI" id="CHEBI:30616"/>
    </ligand>
</feature>
<dbReference type="InterPro" id="IPR017441">
    <property type="entry name" value="Protein_kinase_ATP_BS"/>
</dbReference>
<keyword evidence="7" id="KW-0472">Membrane</keyword>
<reference evidence="9" key="2">
    <citation type="submission" date="2020-09" db="EMBL/GenBank/DDBJ databases">
        <authorList>
            <person name="Sun Q."/>
            <person name="Ohkuma M."/>
        </authorList>
    </citation>
    <scope>NUCLEOTIDE SEQUENCE</scope>
    <source>
        <strain evidence="9">JCM 3172</strain>
    </source>
</reference>
<dbReference type="InterPro" id="IPR011009">
    <property type="entry name" value="Kinase-like_dom_sf"/>
</dbReference>
<dbReference type="SMART" id="SM00220">
    <property type="entry name" value="S_TKc"/>
    <property type="match status" value="1"/>
</dbReference>
<dbReference type="SUPFAM" id="SSF56112">
    <property type="entry name" value="Protein kinase-like (PK-like)"/>
    <property type="match status" value="1"/>
</dbReference>
<dbReference type="PANTHER" id="PTHR43289:SF34">
    <property type="entry name" value="SERINE_THREONINE-PROTEIN KINASE YBDM-RELATED"/>
    <property type="match status" value="1"/>
</dbReference>
<dbReference type="InterPro" id="IPR000719">
    <property type="entry name" value="Prot_kinase_dom"/>
</dbReference>
<evidence type="ECO:0000313" key="9">
    <source>
        <dbReference type="EMBL" id="GGT33134.1"/>
    </source>
</evidence>
<evidence type="ECO:0000256" key="6">
    <source>
        <dbReference type="SAM" id="MobiDB-lite"/>
    </source>
</evidence>
<gene>
    <name evidence="9" type="ORF">GCM10014713_28340</name>
</gene>
<dbReference type="Proteomes" id="UP000619486">
    <property type="component" value="Unassembled WGS sequence"/>
</dbReference>
<keyword evidence="3" id="KW-0418">Kinase</keyword>
<evidence type="ECO:0000256" key="5">
    <source>
        <dbReference type="PROSITE-ProRule" id="PRU10141"/>
    </source>
</evidence>
<dbReference type="PROSITE" id="PS50011">
    <property type="entry name" value="PROTEIN_KINASE_DOM"/>
    <property type="match status" value="1"/>
</dbReference>
<evidence type="ECO:0000313" key="10">
    <source>
        <dbReference type="Proteomes" id="UP000619486"/>
    </source>
</evidence>
<sequence>MRPLGAEDPGRLGPYTLLGVVGAGGMGTVYLGRDGRTPVAVKTLLPDLAHEPQLLARFRREIRAASAVTHPYVAGVLGSDLAARPPWFATEFVVGPTLGECVEGRGPLPEEGVAALGGALARALDALHTAGIVHRDLKPGPDSPTWPATTPGPGCTSSTCGRGRRSGRTRWAGRQPRLGVLLRRQGTALSAGARADRGTPPRRVTRLARSAHPGGDRAGASASSP</sequence>
<feature type="domain" description="Protein kinase" evidence="8">
    <location>
        <begin position="15"/>
        <end position="225"/>
    </location>
</feature>